<dbReference type="InterPro" id="IPR027417">
    <property type="entry name" value="P-loop_NTPase"/>
</dbReference>
<dbReference type="EMBL" id="AF528546">
    <property type="protein sequence ID" value="AAP87644.1"/>
    <property type="molecule type" value="Genomic_DNA"/>
</dbReference>
<proteinExistence type="predicted"/>
<feature type="non-terminal residue" evidence="3">
    <location>
        <position position="94"/>
    </location>
</feature>
<reference evidence="3" key="1">
    <citation type="journal article" date="2003" name="Theor. Appl. Genet.">
        <title>Identification of non-TIR-NBS-LRR markers linked to the Pl5/ Pl8 locus for resistance to downy mildew in sunflower.</title>
        <authorList>
            <person name="Radwan O."/>
            <person name="Bouzidi M.F."/>
            <person name="Vear F."/>
            <person name="Philippon J."/>
            <person name="De Labrouhe D.T."/>
            <person name="Nicolas P."/>
            <person name="Mouzeyar S."/>
        </authorList>
    </citation>
    <scope>NUCLEOTIDE SEQUENCE</scope>
</reference>
<gene>
    <name evidence="3" type="primary">NTIR10</name>
</gene>
<dbReference type="InterPro" id="IPR002182">
    <property type="entry name" value="NB-ARC"/>
</dbReference>
<feature type="domain" description="NB-ARC" evidence="2">
    <location>
        <begin position="1"/>
        <end position="93"/>
    </location>
</feature>
<dbReference type="GO" id="GO:0006952">
    <property type="term" value="P:defense response"/>
    <property type="evidence" value="ECO:0007669"/>
    <property type="project" value="UniProtKB-KW"/>
</dbReference>
<organism evidence="3">
    <name type="scientific">Helianthus annuus</name>
    <name type="common">Common sunflower</name>
    <dbReference type="NCBI Taxonomy" id="4232"/>
    <lineage>
        <taxon>Eukaryota</taxon>
        <taxon>Viridiplantae</taxon>
        <taxon>Streptophyta</taxon>
        <taxon>Embryophyta</taxon>
        <taxon>Tracheophyta</taxon>
        <taxon>Spermatophyta</taxon>
        <taxon>Magnoliopsida</taxon>
        <taxon>eudicotyledons</taxon>
        <taxon>Gunneridae</taxon>
        <taxon>Pentapetalae</taxon>
        <taxon>asterids</taxon>
        <taxon>campanulids</taxon>
        <taxon>Asterales</taxon>
        <taxon>Asteraceae</taxon>
        <taxon>Asteroideae</taxon>
        <taxon>Heliantheae alliance</taxon>
        <taxon>Heliantheae</taxon>
        <taxon>Helianthus</taxon>
    </lineage>
</organism>
<dbReference type="AlphaFoldDB" id="Q7XJ74"/>
<dbReference type="SUPFAM" id="SSF52540">
    <property type="entry name" value="P-loop containing nucleoside triphosphate hydrolases"/>
    <property type="match status" value="1"/>
</dbReference>
<accession>Q7XJ74</accession>
<dbReference type="PANTHER" id="PTHR36766:SF61">
    <property type="entry name" value="NB-ARC DOMAIN DISEASE RESISTANCE PROTEIN"/>
    <property type="match status" value="1"/>
</dbReference>
<keyword evidence="1" id="KW-0611">Plant defense</keyword>
<sequence>LARLLYNDTKVQAHFELKVWVYVSREFDIFKISDTILQYVTRENNDEQKDENKDKNKESKDLNQVQLALLEKFKEKRFLVVVDDVWNENYDDWE</sequence>
<name>Q7XJ74_HELAN</name>
<dbReference type="GO" id="GO:0043531">
    <property type="term" value="F:ADP binding"/>
    <property type="evidence" value="ECO:0007669"/>
    <property type="project" value="InterPro"/>
</dbReference>
<evidence type="ECO:0000313" key="3">
    <source>
        <dbReference type="EMBL" id="AAP87644.1"/>
    </source>
</evidence>
<evidence type="ECO:0000256" key="1">
    <source>
        <dbReference type="ARBA" id="ARBA00022821"/>
    </source>
</evidence>
<dbReference type="PANTHER" id="PTHR36766">
    <property type="entry name" value="PLANT BROAD-SPECTRUM MILDEW RESISTANCE PROTEIN RPW8"/>
    <property type="match status" value="1"/>
</dbReference>
<evidence type="ECO:0000259" key="2">
    <source>
        <dbReference type="Pfam" id="PF00931"/>
    </source>
</evidence>
<protein>
    <submittedName>
        <fullName evidence="3">NTIR10</fullName>
    </submittedName>
</protein>
<dbReference type="Pfam" id="PF00931">
    <property type="entry name" value="NB-ARC"/>
    <property type="match status" value="1"/>
</dbReference>
<dbReference type="Gene3D" id="3.40.50.300">
    <property type="entry name" value="P-loop containing nucleotide triphosphate hydrolases"/>
    <property type="match status" value="1"/>
</dbReference>
<feature type="non-terminal residue" evidence="3">
    <location>
        <position position="1"/>
    </location>
</feature>